<gene>
    <name evidence="11" type="ORF">Daesc_003943</name>
</gene>
<feature type="transmembrane region" description="Helical" evidence="8">
    <location>
        <begin position="153"/>
        <end position="174"/>
    </location>
</feature>
<dbReference type="PANTHER" id="PTHR47797">
    <property type="entry name" value="DEHYDROGENASE, PUTATIVE (AFU_ORTHOLOGUE AFUA_8G05805)-RELATED"/>
    <property type="match status" value="1"/>
</dbReference>
<evidence type="ECO:0000256" key="7">
    <source>
        <dbReference type="SAM" id="MobiDB-lite"/>
    </source>
</evidence>
<proteinExistence type="predicted"/>
<evidence type="ECO:0000256" key="8">
    <source>
        <dbReference type="SAM" id="Phobius"/>
    </source>
</evidence>
<dbReference type="Gene3D" id="1.20.120.1770">
    <property type="match status" value="1"/>
</dbReference>
<feature type="chain" id="PRO_5043836721" description="Cytochrome b561 domain-containing protein" evidence="9">
    <location>
        <begin position="21"/>
        <end position="338"/>
    </location>
</feature>
<keyword evidence="2" id="KW-0813">Transport</keyword>
<evidence type="ECO:0000256" key="4">
    <source>
        <dbReference type="ARBA" id="ARBA00022982"/>
    </source>
</evidence>
<dbReference type="GO" id="GO:0016020">
    <property type="term" value="C:membrane"/>
    <property type="evidence" value="ECO:0007669"/>
    <property type="project" value="UniProtKB-SubCell"/>
</dbReference>
<feature type="domain" description="Cytochrome b561" evidence="10">
    <location>
        <begin position="79"/>
        <end position="211"/>
    </location>
</feature>
<dbReference type="InterPro" id="IPR006593">
    <property type="entry name" value="Cyt_b561/ferric_Rdtase_TM"/>
</dbReference>
<evidence type="ECO:0000313" key="11">
    <source>
        <dbReference type="EMBL" id="KAK6953981.1"/>
    </source>
</evidence>
<name>A0AAX6MP68_9PEZI</name>
<dbReference type="AlphaFoldDB" id="A0AAX6MP68"/>
<dbReference type="PANTHER" id="PTHR47797:SF1">
    <property type="entry name" value="CYTOCHROME B561 DOMAIN-CONTAINING PROTEIN-RELATED"/>
    <property type="match status" value="1"/>
</dbReference>
<accession>A0AAX6MP68</accession>
<dbReference type="EMBL" id="JBANMG010000004">
    <property type="protein sequence ID" value="KAK6953981.1"/>
    <property type="molecule type" value="Genomic_DNA"/>
</dbReference>
<evidence type="ECO:0000256" key="2">
    <source>
        <dbReference type="ARBA" id="ARBA00022448"/>
    </source>
</evidence>
<comment type="subcellular location">
    <subcellularLocation>
        <location evidence="1">Membrane</location>
    </subcellularLocation>
</comment>
<evidence type="ECO:0000256" key="5">
    <source>
        <dbReference type="ARBA" id="ARBA00022989"/>
    </source>
</evidence>
<evidence type="ECO:0000313" key="12">
    <source>
        <dbReference type="Proteomes" id="UP001369815"/>
    </source>
</evidence>
<protein>
    <recommendedName>
        <fullName evidence="10">Cytochrome b561 domain-containing protein</fullName>
    </recommendedName>
</protein>
<evidence type="ECO:0000256" key="3">
    <source>
        <dbReference type="ARBA" id="ARBA00022692"/>
    </source>
</evidence>
<feature type="transmembrane region" description="Helical" evidence="8">
    <location>
        <begin position="109"/>
        <end position="133"/>
    </location>
</feature>
<evidence type="ECO:0000256" key="9">
    <source>
        <dbReference type="SAM" id="SignalP"/>
    </source>
</evidence>
<feature type="region of interest" description="Disordered" evidence="7">
    <location>
        <begin position="248"/>
        <end position="338"/>
    </location>
</feature>
<reference evidence="11 12" key="1">
    <citation type="journal article" date="2024" name="Front Chem Biol">
        <title>Unveiling the potential of Daldinia eschscholtzii MFLUCC 19-0629 through bioactivity and bioinformatics studies for enhanced sustainable agriculture production.</title>
        <authorList>
            <person name="Brooks S."/>
            <person name="Weaver J.A."/>
            <person name="Klomchit A."/>
            <person name="Alharthi S.A."/>
            <person name="Onlamun T."/>
            <person name="Nurani R."/>
            <person name="Vong T.K."/>
            <person name="Alberti F."/>
            <person name="Greco C."/>
        </authorList>
    </citation>
    <scope>NUCLEOTIDE SEQUENCE [LARGE SCALE GENOMIC DNA]</scope>
    <source>
        <strain evidence="11">MFLUCC 19-0629</strain>
    </source>
</reference>
<organism evidence="11 12">
    <name type="scientific">Daldinia eschscholtzii</name>
    <dbReference type="NCBI Taxonomy" id="292717"/>
    <lineage>
        <taxon>Eukaryota</taxon>
        <taxon>Fungi</taxon>
        <taxon>Dikarya</taxon>
        <taxon>Ascomycota</taxon>
        <taxon>Pezizomycotina</taxon>
        <taxon>Sordariomycetes</taxon>
        <taxon>Xylariomycetidae</taxon>
        <taxon>Xylariales</taxon>
        <taxon>Hypoxylaceae</taxon>
        <taxon>Daldinia</taxon>
    </lineage>
</organism>
<feature type="transmembrane region" description="Helical" evidence="8">
    <location>
        <begin position="194"/>
        <end position="214"/>
    </location>
</feature>
<dbReference type="CDD" id="cd08760">
    <property type="entry name" value="Cyt_b561_FRRS1_like"/>
    <property type="match status" value="1"/>
</dbReference>
<feature type="signal peptide" evidence="9">
    <location>
        <begin position="1"/>
        <end position="20"/>
    </location>
</feature>
<dbReference type="Proteomes" id="UP001369815">
    <property type="component" value="Unassembled WGS sequence"/>
</dbReference>
<keyword evidence="6 8" id="KW-0472">Membrane</keyword>
<evidence type="ECO:0000256" key="6">
    <source>
        <dbReference type="ARBA" id="ARBA00023136"/>
    </source>
</evidence>
<keyword evidence="3 8" id="KW-0812">Transmembrane</keyword>
<keyword evidence="5 8" id="KW-1133">Transmembrane helix</keyword>
<feature type="transmembrane region" description="Helical" evidence="8">
    <location>
        <begin position="220"/>
        <end position="241"/>
    </location>
</feature>
<evidence type="ECO:0000256" key="1">
    <source>
        <dbReference type="ARBA" id="ARBA00004370"/>
    </source>
</evidence>
<keyword evidence="12" id="KW-1185">Reference proteome</keyword>
<dbReference type="SMART" id="SM00665">
    <property type="entry name" value="B561"/>
    <property type="match status" value="1"/>
</dbReference>
<comment type="caution">
    <text evidence="11">The sequence shown here is derived from an EMBL/GenBank/DDBJ whole genome shotgun (WGS) entry which is preliminary data.</text>
</comment>
<sequence>MNTAAFLGLCLALFARNVYAQDPYNSDNGGGTPFSWGGWPGTNGDEYGNNRPSNSGSAGGGLSVFADFDVGKAVQYRTAHGIIAAICFVVIFPGGAILVRLLPSKRTWLYHALVQGLGFILYVVAAALAIRLIEMVRIPPDGSSLLEKSSSNAHPIIGIVLLVAMFIQPQLGFVHHAKFKRLRRRTFFSHAHLWLGRIAITLGIINGGLGLKLANASQDLVIAYSVVAAFMWLVWVIAAVIGEMRRGRNQKTPPRINDMPPDRTPPRFNRGSRHHHRDSPSIDPSPPYTPGPIYGGPPVYGGGQTVEMMPAKNVAARRGSVSSLSSELTPVDGRRRPS</sequence>
<keyword evidence="4" id="KW-0249">Electron transport</keyword>
<keyword evidence="9" id="KW-0732">Signal</keyword>
<feature type="transmembrane region" description="Helical" evidence="8">
    <location>
        <begin position="82"/>
        <end position="102"/>
    </location>
</feature>
<evidence type="ECO:0000259" key="10">
    <source>
        <dbReference type="SMART" id="SM00665"/>
    </source>
</evidence>